<feature type="chain" id="PRO_5009267325" description="alpha-L-fucosidase" evidence="8">
    <location>
        <begin position="21"/>
        <end position="453"/>
    </location>
</feature>
<evidence type="ECO:0000313" key="10">
    <source>
        <dbReference type="EMBL" id="SDT28616.1"/>
    </source>
</evidence>
<dbReference type="PANTHER" id="PTHR10030">
    <property type="entry name" value="ALPHA-L-FUCOSIDASE"/>
    <property type="match status" value="1"/>
</dbReference>
<keyword evidence="4 8" id="KW-0732">Signal</keyword>
<feature type="site" description="May be important for catalysis" evidence="7">
    <location>
        <position position="291"/>
    </location>
</feature>
<evidence type="ECO:0000256" key="8">
    <source>
        <dbReference type="SAM" id="SignalP"/>
    </source>
</evidence>
<dbReference type="GO" id="GO:0005764">
    <property type="term" value="C:lysosome"/>
    <property type="evidence" value="ECO:0007669"/>
    <property type="project" value="TreeGrafter"/>
</dbReference>
<dbReference type="EC" id="3.2.1.51" evidence="3"/>
<dbReference type="SMART" id="SM00812">
    <property type="entry name" value="Alpha_L_fucos"/>
    <property type="match status" value="1"/>
</dbReference>
<dbReference type="GO" id="GO:0006004">
    <property type="term" value="P:fucose metabolic process"/>
    <property type="evidence" value="ECO:0007669"/>
    <property type="project" value="InterPro"/>
</dbReference>
<gene>
    <name evidence="10" type="ORF">SAMN05216490_2962</name>
</gene>
<dbReference type="InterPro" id="IPR000933">
    <property type="entry name" value="Glyco_hydro_29"/>
</dbReference>
<evidence type="ECO:0000256" key="2">
    <source>
        <dbReference type="ARBA" id="ARBA00007951"/>
    </source>
</evidence>
<evidence type="ECO:0000256" key="1">
    <source>
        <dbReference type="ARBA" id="ARBA00004071"/>
    </source>
</evidence>
<dbReference type="SUPFAM" id="SSF51445">
    <property type="entry name" value="(Trans)glycosidases"/>
    <property type="match status" value="1"/>
</dbReference>
<dbReference type="EMBL" id="LT629740">
    <property type="protein sequence ID" value="SDT28616.1"/>
    <property type="molecule type" value="Genomic_DNA"/>
</dbReference>
<dbReference type="GO" id="GO:0004560">
    <property type="term" value="F:alpha-L-fucosidase activity"/>
    <property type="evidence" value="ECO:0007669"/>
    <property type="project" value="InterPro"/>
</dbReference>
<reference evidence="10 11" key="1">
    <citation type="submission" date="2016-10" db="EMBL/GenBank/DDBJ databases">
        <authorList>
            <person name="de Groot N.N."/>
        </authorList>
    </citation>
    <scope>NUCLEOTIDE SEQUENCE [LARGE SCALE GENOMIC DNA]</scope>
    <source>
        <strain evidence="10 11">MP1X4</strain>
    </source>
</reference>
<dbReference type="RefSeq" id="WP_091374276.1">
    <property type="nucleotide sequence ID" value="NZ_LT629740.1"/>
</dbReference>
<comment type="similarity">
    <text evidence="2">Belongs to the glycosyl hydrolase 29 family.</text>
</comment>
<dbReference type="InterPro" id="IPR017853">
    <property type="entry name" value="GH"/>
</dbReference>
<dbReference type="AlphaFoldDB" id="A0A1H1Z5Y0"/>
<evidence type="ECO:0000256" key="3">
    <source>
        <dbReference type="ARBA" id="ARBA00012662"/>
    </source>
</evidence>
<keyword evidence="11" id="KW-1185">Reference proteome</keyword>
<evidence type="ECO:0000259" key="9">
    <source>
        <dbReference type="Pfam" id="PF01120"/>
    </source>
</evidence>
<evidence type="ECO:0000256" key="4">
    <source>
        <dbReference type="ARBA" id="ARBA00022729"/>
    </source>
</evidence>
<evidence type="ECO:0000256" key="6">
    <source>
        <dbReference type="ARBA" id="ARBA00023295"/>
    </source>
</evidence>
<keyword evidence="5" id="KW-0378">Hydrolase</keyword>
<dbReference type="Proteomes" id="UP000199679">
    <property type="component" value="Chromosome I"/>
</dbReference>
<dbReference type="InterPro" id="IPR016286">
    <property type="entry name" value="FUC_metazoa-typ"/>
</dbReference>
<feature type="domain" description="Glycoside hydrolase family 29 N-terminal" evidence="9">
    <location>
        <begin position="20"/>
        <end position="358"/>
    </location>
</feature>
<evidence type="ECO:0000256" key="7">
    <source>
        <dbReference type="PIRSR" id="PIRSR001092-1"/>
    </source>
</evidence>
<dbReference type="PIRSF" id="PIRSF001092">
    <property type="entry name" value="Alpha-L-fucosidase"/>
    <property type="match status" value="1"/>
</dbReference>
<dbReference type="OrthoDB" id="107551at2"/>
<comment type="function">
    <text evidence="1">Alpha-L-fucosidase is responsible for hydrolyzing the alpha-1,6-linked fucose joined to the reducing-end N-acetylglucosamine of the carbohydrate moieties of glycoproteins.</text>
</comment>
<dbReference type="STRING" id="652787.SAMN05216490_2962"/>
<dbReference type="GO" id="GO:0016139">
    <property type="term" value="P:glycoside catabolic process"/>
    <property type="evidence" value="ECO:0007669"/>
    <property type="project" value="TreeGrafter"/>
</dbReference>
<dbReference type="Pfam" id="PF01120">
    <property type="entry name" value="Alpha_L_fucos"/>
    <property type="match status" value="1"/>
</dbReference>
<keyword evidence="6" id="KW-0326">Glycosidase</keyword>
<feature type="signal peptide" evidence="8">
    <location>
        <begin position="1"/>
        <end position="20"/>
    </location>
</feature>
<dbReference type="PANTHER" id="PTHR10030:SF37">
    <property type="entry name" value="ALPHA-L-FUCOSIDASE-RELATED"/>
    <property type="match status" value="1"/>
</dbReference>
<accession>A0A1H1Z5Y0</accession>
<name>A0A1H1Z5Y0_MUCMA</name>
<dbReference type="PRINTS" id="PR00741">
    <property type="entry name" value="GLHYDRLASE29"/>
</dbReference>
<dbReference type="InterPro" id="IPR057739">
    <property type="entry name" value="Glyco_hydro_29_N"/>
</dbReference>
<evidence type="ECO:0000256" key="5">
    <source>
        <dbReference type="ARBA" id="ARBA00022801"/>
    </source>
</evidence>
<protein>
    <recommendedName>
        <fullName evidence="3">alpha-L-fucosidase</fullName>
        <ecNumber evidence="3">3.2.1.51</ecNumber>
    </recommendedName>
</protein>
<dbReference type="Gene3D" id="3.20.20.80">
    <property type="entry name" value="Glycosidases"/>
    <property type="match status" value="1"/>
</dbReference>
<sequence>MKRLQVLMLLLFIASPSLFAQTKMIGNETDVQKKQRLEWWTDARFGMFIHFGLYSGAARHEWVKHNEAMTDAQYQKYFDEFNPDQFDPTKWAKEAKAAGMKYAVLTTKHHEGFCLFDSKYTDYKATNTKAKRDLVREYVNAFRAQGLKVGFYYSLLDWHHPDYTMDNCHPLVQKDTSKANYTRLNKGRDMAKYRQYMINQVTELLTNYGKIDVIWLDWSWSKEDQKKGVGKGAKDWGSVELIKLIRKLQPGIIVNNRLDLADYKDGADFETPEQVSTKELAPYRGRTWETCQTFSGSWGYYRDENTWKTHRQLLDLLITSVSNGGNLILNVGPTGRGEFDYRATNALDSLAYWMHANSNAIYNCTYAPDSYKVPEGTKLTYNKAAGHLYVHLYEYPKDGKLILPGYNGKIKYAQFLNDHSELSYKTSGNDDLELTLPANKPHYEIPVVELTLE</sequence>
<evidence type="ECO:0000313" key="11">
    <source>
        <dbReference type="Proteomes" id="UP000199679"/>
    </source>
</evidence>
<organism evidence="10 11">
    <name type="scientific">Mucilaginibacter mallensis</name>
    <dbReference type="NCBI Taxonomy" id="652787"/>
    <lineage>
        <taxon>Bacteria</taxon>
        <taxon>Pseudomonadati</taxon>
        <taxon>Bacteroidota</taxon>
        <taxon>Sphingobacteriia</taxon>
        <taxon>Sphingobacteriales</taxon>
        <taxon>Sphingobacteriaceae</taxon>
        <taxon>Mucilaginibacter</taxon>
    </lineage>
</organism>
<proteinExistence type="inferred from homology"/>